<keyword evidence="5 6" id="KW-0408">Iron</keyword>
<keyword evidence="3 6" id="KW-0479">Metal-binding</keyword>
<evidence type="ECO:0000256" key="4">
    <source>
        <dbReference type="ARBA" id="ARBA00023002"/>
    </source>
</evidence>
<dbReference type="GO" id="GO:0020037">
    <property type="term" value="F:heme binding"/>
    <property type="evidence" value="ECO:0007669"/>
    <property type="project" value="InterPro"/>
</dbReference>
<name>A0A7X3SNA0_9HYPH</name>
<organism evidence="7 8">
    <name type="scientific">Microvirga makkahensis</name>
    <dbReference type="NCBI Taxonomy" id="1128670"/>
    <lineage>
        <taxon>Bacteria</taxon>
        <taxon>Pseudomonadati</taxon>
        <taxon>Pseudomonadota</taxon>
        <taxon>Alphaproteobacteria</taxon>
        <taxon>Hyphomicrobiales</taxon>
        <taxon>Methylobacteriaceae</taxon>
        <taxon>Microvirga</taxon>
    </lineage>
</organism>
<dbReference type="AlphaFoldDB" id="A0A7X3SNA0"/>
<sequence length="415" mass="47825">MSAIPREMSLDSTGAMLREGYTFISTRCERLQSDIFETRIMLAKAICMMGAEAAREFYEPDRFTRKQALPKSALWLLQDQGSAQVLGGAAHRHRKQMFMSLMTPASIGHLSDLVAEEWRSRIARWQGRDEIVLHQEVEDILCRSVCRWAGIPLTESESPTRTREFAAMIDGAGAVGPRNWRGLLLRRRTERWARDVVDRLRSGETTTSDGVAAQVVSRHRDLDGKLLDIPTAAVELINVLRPTVAVARYITFGALALHDHPEWRERLQTNDDEPLEFFVQELRRYYPFFPVVAGRVLQEFDWRGHRFGQGQWVILDLYGTNHDPRSWQEPHRFRPERFRHWDGSPYNFIPQGGGDHFADHRCAGEWIAIELVKTAMRLLTREMTYRVPAQDLRVDLSRVPAIPNSRFLIDHVQGL</sequence>
<evidence type="ECO:0000313" key="7">
    <source>
        <dbReference type="EMBL" id="MXQ10849.1"/>
    </source>
</evidence>
<dbReference type="InterPro" id="IPR002401">
    <property type="entry name" value="Cyt_P450_E_grp-I"/>
</dbReference>
<reference evidence="7 8" key="1">
    <citation type="submission" date="2019-12" db="EMBL/GenBank/DDBJ databases">
        <authorList>
            <person name="Yuan C.-G."/>
        </authorList>
    </citation>
    <scope>NUCLEOTIDE SEQUENCE [LARGE SCALE GENOMIC DNA]</scope>
    <source>
        <strain evidence="7 8">KCTC 23863</strain>
    </source>
</reference>
<dbReference type="Gene3D" id="1.10.630.10">
    <property type="entry name" value="Cytochrome P450"/>
    <property type="match status" value="1"/>
</dbReference>
<dbReference type="PANTHER" id="PTHR24302">
    <property type="entry name" value="CYTOCHROME P450 FAMILY 3"/>
    <property type="match status" value="1"/>
</dbReference>
<comment type="caution">
    <text evidence="7">The sequence shown here is derived from an EMBL/GenBank/DDBJ whole genome shotgun (WGS) entry which is preliminary data.</text>
</comment>
<dbReference type="OrthoDB" id="9764248at2"/>
<gene>
    <name evidence="7" type="ORF">GR328_05170</name>
</gene>
<dbReference type="SUPFAM" id="SSF48264">
    <property type="entry name" value="Cytochrome P450"/>
    <property type="match status" value="1"/>
</dbReference>
<evidence type="ECO:0000256" key="3">
    <source>
        <dbReference type="ARBA" id="ARBA00022723"/>
    </source>
</evidence>
<dbReference type="InterPro" id="IPR036396">
    <property type="entry name" value="Cyt_P450_sf"/>
</dbReference>
<dbReference type="EMBL" id="WURB01000003">
    <property type="protein sequence ID" value="MXQ10849.1"/>
    <property type="molecule type" value="Genomic_DNA"/>
</dbReference>
<evidence type="ECO:0000256" key="5">
    <source>
        <dbReference type="ARBA" id="ARBA00023004"/>
    </source>
</evidence>
<keyword evidence="8" id="KW-1185">Reference proteome</keyword>
<comment type="cofactor">
    <cofactor evidence="6">
        <name>heme</name>
        <dbReference type="ChEBI" id="CHEBI:30413"/>
    </cofactor>
</comment>
<keyword evidence="4" id="KW-0560">Oxidoreductase</keyword>
<dbReference type="Proteomes" id="UP000436483">
    <property type="component" value="Unassembled WGS sequence"/>
</dbReference>
<keyword evidence="2 6" id="KW-0349">Heme</keyword>
<dbReference type="InterPro" id="IPR050705">
    <property type="entry name" value="Cytochrome_P450_3A"/>
</dbReference>
<dbReference type="GO" id="GO:0004497">
    <property type="term" value="F:monooxygenase activity"/>
    <property type="evidence" value="ECO:0007669"/>
    <property type="project" value="InterPro"/>
</dbReference>
<reference evidence="7 8" key="2">
    <citation type="submission" date="2020-01" db="EMBL/GenBank/DDBJ databases">
        <title>Microvirga sp. nov., an arsenate reduction bacterium isolated from Tibet hotspring sediments.</title>
        <authorList>
            <person name="Xian W.-D."/>
            <person name="Li W.-J."/>
        </authorList>
    </citation>
    <scope>NUCLEOTIDE SEQUENCE [LARGE SCALE GENOMIC DNA]</scope>
    <source>
        <strain evidence="7 8">KCTC 23863</strain>
    </source>
</reference>
<dbReference type="GO" id="GO:0005506">
    <property type="term" value="F:iron ion binding"/>
    <property type="evidence" value="ECO:0007669"/>
    <property type="project" value="InterPro"/>
</dbReference>
<dbReference type="GO" id="GO:0016705">
    <property type="term" value="F:oxidoreductase activity, acting on paired donors, with incorporation or reduction of molecular oxygen"/>
    <property type="evidence" value="ECO:0007669"/>
    <property type="project" value="InterPro"/>
</dbReference>
<evidence type="ECO:0000256" key="6">
    <source>
        <dbReference type="PIRSR" id="PIRSR602401-1"/>
    </source>
</evidence>
<dbReference type="Pfam" id="PF00067">
    <property type="entry name" value="p450"/>
    <property type="match status" value="1"/>
</dbReference>
<feature type="binding site" description="axial binding residue" evidence="6">
    <location>
        <position position="362"/>
    </location>
    <ligand>
        <name>heme</name>
        <dbReference type="ChEBI" id="CHEBI:30413"/>
    </ligand>
    <ligandPart>
        <name>Fe</name>
        <dbReference type="ChEBI" id="CHEBI:18248"/>
    </ligandPart>
</feature>
<dbReference type="RefSeq" id="WP_160883458.1">
    <property type="nucleotide sequence ID" value="NZ_WURB01000003.1"/>
</dbReference>
<dbReference type="PANTHER" id="PTHR24302:SF15">
    <property type="entry name" value="FATTY-ACID PEROXYGENASE"/>
    <property type="match status" value="1"/>
</dbReference>
<dbReference type="PRINTS" id="PR00463">
    <property type="entry name" value="EP450I"/>
</dbReference>
<dbReference type="CDD" id="cd11067">
    <property type="entry name" value="CYP152"/>
    <property type="match status" value="1"/>
</dbReference>
<dbReference type="InterPro" id="IPR001128">
    <property type="entry name" value="Cyt_P450"/>
</dbReference>
<evidence type="ECO:0000256" key="1">
    <source>
        <dbReference type="ARBA" id="ARBA00010617"/>
    </source>
</evidence>
<comment type="similarity">
    <text evidence="1">Belongs to the cytochrome P450 family.</text>
</comment>
<evidence type="ECO:0000313" key="8">
    <source>
        <dbReference type="Proteomes" id="UP000436483"/>
    </source>
</evidence>
<accession>A0A7X3SNA0</accession>
<proteinExistence type="inferred from homology"/>
<protein>
    <submittedName>
        <fullName evidence="7">Cytochrome P450</fullName>
    </submittedName>
</protein>
<evidence type="ECO:0000256" key="2">
    <source>
        <dbReference type="ARBA" id="ARBA00022617"/>
    </source>
</evidence>